<dbReference type="InterPro" id="IPR029058">
    <property type="entry name" value="AB_hydrolase_fold"/>
</dbReference>
<accession>A0ABR3IXL5</accession>
<dbReference type="Pfam" id="PF00135">
    <property type="entry name" value="COesterase"/>
    <property type="match status" value="1"/>
</dbReference>
<organism evidence="2 3">
    <name type="scientific">Hohenbuehelia grisea</name>
    <dbReference type="NCBI Taxonomy" id="104357"/>
    <lineage>
        <taxon>Eukaryota</taxon>
        <taxon>Fungi</taxon>
        <taxon>Dikarya</taxon>
        <taxon>Basidiomycota</taxon>
        <taxon>Agaricomycotina</taxon>
        <taxon>Agaricomycetes</taxon>
        <taxon>Agaricomycetidae</taxon>
        <taxon>Agaricales</taxon>
        <taxon>Pleurotineae</taxon>
        <taxon>Pleurotaceae</taxon>
        <taxon>Hohenbuehelia</taxon>
    </lineage>
</organism>
<reference evidence="3" key="1">
    <citation type="submission" date="2024-06" db="EMBL/GenBank/DDBJ databases">
        <title>Multi-omics analyses provide insights into the biosynthesis of the anticancer antibiotic pleurotin in Hohenbuehelia grisea.</title>
        <authorList>
            <person name="Weaver J.A."/>
            <person name="Alberti F."/>
        </authorList>
    </citation>
    <scope>NUCLEOTIDE SEQUENCE [LARGE SCALE GENOMIC DNA]</scope>
    <source>
        <strain evidence="3">T-177</strain>
    </source>
</reference>
<feature type="domain" description="Carboxylesterase type B" evidence="1">
    <location>
        <begin position="2"/>
        <end position="252"/>
    </location>
</feature>
<sequence>MMQSGSPISVGPLSGGQKYFDQIVSDPGVACSSAEDKITCLRTTPYANLTAAINKTPSIFDYQSLALAWLPRVDGTFLTDNPVSLVTSGKVANVPLTGDCQDEGTIFSFSTLNISNDTAFASWVQNDFIPGLSDADMQSLALQYPSAPDQGSPYGTGISYDLTSQYKRIASLQGDAVFQAPRRFFLQQRSGQQPSWSFLSRANYRVFIGAFHGGDLVQAYQGGPLGDYFIDFVNSLDPNGEGRTFWPQYTVASPTLLVFPIARWKKPSTELDDYRVAPMTFLTSLASEYPA</sequence>
<dbReference type="PANTHER" id="PTHR11559">
    <property type="entry name" value="CARBOXYLESTERASE"/>
    <property type="match status" value="1"/>
</dbReference>
<comment type="caution">
    <text evidence="2">The sequence shown here is derived from an EMBL/GenBank/DDBJ whole genome shotgun (WGS) entry which is preliminary data.</text>
</comment>
<evidence type="ECO:0000259" key="1">
    <source>
        <dbReference type="Pfam" id="PF00135"/>
    </source>
</evidence>
<gene>
    <name evidence="2" type="ORF">HGRIS_010567</name>
</gene>
<dbReference type="EMBL" id="JASNQZ010000014">
    <property type="protein sequence ID" value="KAL0947936.1"/>
    <property type="molecule type" value="Genomic_DNA"/>
</dbReference>
<dbReference type="SUPFAM" id="SSF53474">
    <property type="entry name" value="alpha/beta-Hydrolases"/>
    <property type="match status" value="1"/>
</dbReference>
<dbReference type="Gene3D" id="3.40.50.1820">
    <property type="entry name" value="alpha/beta hydrolase"/>
    <property type="match status" value="1"/>
</dbReference>
<proteinExistence type="predicted"/>
<keyword evidence="3" id="KW-1185">Reference proteome</keyword>
<dbReference type="InterPro" id="IPR002018">
    <property type="entry name" value="CarbesteraseB"/>
</dbReference>
<dbReference type="Proteomes" id="UP001556367">
    <property type="component" value="Unassembled WGS sequence"/>
</dbReference>
<evidence type="ECO:0000313" key="3">
    <source>
        <dbReference type="Proteomes" id="UP001556367"/>
    </source>
</evidence>
<protein>
    <recommendedName>
        <fullName evidence="1">Carboxylesterase type B domain-containing protein</fullName>
    </recommendedName>
</protein>
<dbReference type="InterPro" id="IPR050309">
    <property type="entry name" value="Type-B_Carboxylest/Lipase"/>
</dbReference>
<name>A0ABR3IXL5_9AGAR</name>
<evidence type="ECO:0000313" key="2">
    <source>
        <dbReference type="EMBL" id="KAL0947936.1"/>
    </source>
</evidence>